<dbReference type="Gramene" id="TraesROB_scaffold_081521_01G000200.1">
    <property type="protein sequence ID" value="TraesROB_scaffold_081521_01G000200.1"/>
    <property type="gene ID" value="TraesROB_scaffold_081521_01G000200"/>
</dbReference>
<feature type="region of interest" description="Disordered" evidence="1">
    <location>
        <begin position="1"/>
        <end position="36"/>
    </location>
</feature>
<reference evidence="2" key="2">
    <citation type="submission" date="2018-10" db="UniProtKB">
        <authorList>
            <consortium name="EnsemblPlants"/>
        </authorList>
    </citation>
    <scope>IDENTIFICATION</scope>
</reference>
<name>A0A3B6KTV9_WHEAT</name>
<dbReference type="Gramene" id="TraesCS5A03G1235100.1">
    <property type="protein sequence ID" value="TraesCS5A03G1235100.1.CDS"/>
    <property type="gene ID" value="TraesCS5A03G1235100"/>
</dbReference>
<sequence length="103" mass="11123">MAVVETDLNNTCQGVALSAPASEQSTGKDDPEAPGWTRRIRVGRVPDEWPPCAARMSALELTIRSYAEKKTETVIVPAMGASFDTLGKLMTTTIYIHGRLGSE</sequence>
<protein>
    <submittedName>
        <fullName evidence="2">Uncharacterized protein</fullName>
    </submittedName>
</protein>
<dbReference type="AlphaFoldDB" id="A0A3B6KTV9"/>
<dbReference type="Gramene" id="TraesCAD_scaffold_064676_01G000200.1">
    <property type="protein sequence ID" value="TraesCAD_scaffold_064676_01G000200.1"/>
    <property type="gene ID" value="TraesCAD_scaffold_064676_01G000200"/>
</dbReference>
<dbReference type="Gramene" id="TraesCS5A02G528900.1">
    <property type="protein sequence ID" value="TraesCS5A02G528900.1"/>
    <property type="gene ID" value="TraesCS5A02G528900"/>
</dbReference>
<reference evidence="2" key="1">
    <citation type="submission" date="2018-08" db="EMBL/GenBank/DDBJ databases">
        <authorList>
            <person name="Rossello M."/>
        </authorList>
    </citation>
    <scope>NUCLEOTIDE SEQUENCE [LARGE SCALE GENOMIC DNA]</scope>
    <source>
        <strain evidence="2">cv. Chinese Spring</strain>
    </source>
</reference>
<dbReference type="Proteomes" id="UP000019116">
    <property type="component" value="Chromosome 5A"/>
</dbReference>
<evidence type="ECO:0000256" key="1">
    <source>
        <dbReference type="SAM" id="MobiDB-lite"/>
    </source>
</evidence>
<evidence type="ECO:0000313" key="3">
    <source>
        <dbReference type="Proteomes" id="UP000019116"/>
    </source>
</evidence>
<proteinExistence type="predicted"/>
<evidence type="ECO:0000313" key="2">
    <source>
        <dbReference type="EnsemblPlants" id="TraesCS5A02G528900.1"/>
    </source>
</evidence>
<dbReference type="Gramene" id="TraesRN5A0101254900.1">
    <property type="protein sequence ID" value="TraesRN5A0101254900.1"/>
    <property type="gene ID" value="TraesRN5A0101254900"/>
</dbReference>
<dbReference type="OrthoDB" id="10309904at2759"/>
<dbReference type="Gramene" id="TraesCLE_scaffold_067469_01G000200.1">
    <property type="protein sequence ID" value="TraesCLE_scaffold_067469_01G000200.1"/>
    <property type="gene ID" value="TraesCLE_scaffold_067469_01G000200"/>
</dbReference>
<accession>A0A3B6KTV9</accession>
<dbReference type="EnsemblPlants" id="TraesCS5A02G528900.1">
    <property type="protein sequence ID" value="TraesCS5A02G528900.1"/>
    <property type="gene ID" value="TraesCS5A02G528900"/>
</dbReference>
<keyword evidence="3" id="KW-1185">Reference proteome</keyword>
<organism evidence="2">
    <name type="scientific">Triticum aestivum</name>
    <name type="common">Wheat</name>
    <dbReference type="NCBI Taxonomy" id="4565"/>
    <lineage>
        <taxon>Eukaryota</taxon>
        <taxon>Viridiplantae</taxon>
        <taxon>Streptophyta</taxon>
        <taxon>Embryophyta</taxon>
        <taxon>Tracheophyta</taxon>
        <taxon>Spermatophyta</taxon>
        <taxon>Magnoliopsida</taxon>
        <taxon>Liliopsida</taxon>
        <taxon>Poales</taxon>
        <taxon>Poaceae</taxon>
        <taxon>BOP clade</taxon>
        <taxon>Pooideae</taxon>
        <taxon>Triticodae</taxon>
        <taxon>Triticeae</taxon>
        <taxon>Triticinae</taxon>
        <taxon>Triticum</taxon>
    </lineage>
</organism>